<dbReference type="AlphaFoldDB" id="A0A644UYV8"/>
<dbReference type="GO" id="GO:0009279">
    <property type="term" value="C:cell outer membrane"/>
    <property type="evidence" value="ECO:0007669"/>
    <property type="project" value="UniProtKB-SubCell"/>
</dbReference>
<evidence type="ECO:0008006" key="8">
    <source>
        <dbReference type="Google" id="ProtNLM"/>
    </source>
</evidence>
<comment type="caution">
    <text evidence="7">The sequence shown here is derived from an EMBL/GenBank/DDBJ whole genome shotgun (WGS) entry which is preliminary data.</text>
</comment>
<evidence type="ECO:0000256" key="2">
    <source>
        <dbReference type="ARBA" id="ARBA00022729"/>
    </source>
</evidence>
<reference evidence="7" key="1">
    <citation type="submission" date="2019-08" db="EMBL/GenBank/DDBJ databases">
        <authorList>
            <person name="Kucharzyk K."/>
            <person name="Murdoch R.W."/>
            <person name="Higgins S."/>
            <person name="Loffler F."/>
        </authorList>
    </citation>
    <scope>NUCLEOTIDE SEQUENCE</scope>
</reference>
<dbReference type="Pfam" id="PF14322">
    <property type="entry name" value="SusD-like_3"/>
    <property type="match status" value="1"/>
</dbReference>
<evidence type="ECO:0000256" key="1">
    <source>
        <dbReference type="ARBA" id="ARBA00004442"/>
    </source>
</evidence>
<feature type="domain" description="RagB/SusD" evidence="5">
    <location>
        <begin position="314"/>
        <end position="604"/>
    </location>
</feature>
<evidence type="ECO:0000259" key="5">
    <source>
        <dbReference type="Pfam" id="PF07980"/>
    </source>
</evidence>
<dbReference type="SUPFAM" id="SSF48452">
    <property type="entry name" value="TPR-like"/>
    <property type="match status" value="1"/>
</dbReference>
<organism evidence="7">
    <name type="scientific">bioreactor metagenome</name>
    <dbReference type="NCBI Taxonomy" id="1076179"/>
    <lineage>
        <taxon>unclassified sequences</taxon>
        <taxon>metagenomes</taxon>
        <taxon>ecological metagenomes</taxon>
    </lineage>
</organism>
<accession>A0A644UYV8</accession>
<comment type="subcellular location">
    <subcellularLocation>
        <location evidence="1">Cell outer membrane</location>
    </subcellularLocation>
</comment>
<keyword evidence="3" id="KW-0472">Membrane</keyword>
<dbReference type="InterPro" id="IPR012944">
    <property type="entry name" value="SusD_RagB_dom"/>
</dbReference>
<evidence type="ECO:0000313" key="7">
    <source>
        <dbReference type="EMBL" id="MPL84157.1"/>
    </source>
</evidence>
<dbReference type="Pfam" id="PF07980">
    <property type="entry name" value="SusD_RagB"/>
    <property type="match status" value="1"/>
</dbReference>
<evidence type="ECO:0000256" key="3">
    <source>
        <dbReference type="ARBA" id="ARBA00023136"/>
    </source>
</evidence>
<dbReference type="InterPro" id="IPR033985">
    <property type="entry name" value="SusD-like_N"/>
</dbReference>
<dbReference type="Gene3D" id="1.25.40.390">
    <property type="match status" value="1"/>
</dbReference>
<evidence type="ECO:0000256" key="4">
    <source>
        <dbReference type="ARBA" id="ARBA00023237"/>
    </source>
</evidence>
<dbReference type="InterPro" id="IPR011990">
    <property type="entry name" value="TPR-like_helical_dom_sf"/>
</dbReference>
<feature type="domain" description="SusD-like N-terminal" evidence="6">
    <location>
        <begin position="111"/>
        <end position="231"/>
    </location>
</feature>
<proteinExistence type="predicted"/>
<name>A0A644UYV8_9ZZZZ</name>
<gene>
    <name evidence="7" type="ORF">SDC9_30121</name>
</gene>
<keyword evidence="4" id="KW-0998">Cell outer membrane</keyword>
<protein>
    <recommendedName>
        <fullName evidence="8">SusD-like protein</fullName>
    </recommendedName>
</protein>
<sequence>MKKIYWLIVSFLVLFMPSCSDYLDVSDELAGELKLEEVFQNASYCRKFHRNIFTGIPDMSFICINSSYAAIDGLGNPWPSVSDELKSAQNNVKNLPVTGYHAGNASLGRWTLYKQIRQANLFMEKAVVIPQSGETDFIDEAELNQMKVEARFLRAYYHFLLFELYGPIPIMTQSQNPNSAELDFYRASVDEVVAFLDKEFLELATLLNEQEPEDRLAVPTKGVAMALRAKLWIYAASPLFNGEYSEALELTDNTGKKLFPAKDPTKWQKALNVMQEFIDYANNNHYQLYKEFNSNGSINAENSLYNLFQQYNREIIWASTKNSWGGVNGEGTDRRMTPRSEYQGFASVGVTQELIDDFFMKDGLPIESSALYSEKGFSPYGPEKDSISKMYLNREPRFYQAVFFQGRRWQVSNRQVFFHKGSGNDNSKGDNPYTGALLFKRMNKTLLNQGSNPRSKFRPVILYRLAEFYLLYAEVLNEVNPSDARIIEYVDKVRERAGIPLLKDIRPDIIGNQTLQREAIRRESRIELCTEGQRYFDVRRWMVADTEEGRQGGDFHGMDMNAPAETFHQRVTFETRIFERKMYLYPLPLNEVQKSLKLVQNPGW</sequence>
<keyword evidence="2" id="KW-0732">Signal</keyword>
<evidence type="ECO:0000259" key="6">
    <source>
        <dbReference type="Pfam" id="PF14322"/>
    </source>
</evidence>
<dbReference type="EMBL" id="VSSQ01000186">
    <property type="protein sequence ID" value="MPL84157.1"/>
    <property type="molecule type" value="Genomic_DNA"/>
</dbReference>